<gene>
    <name evidence="1" type="ORF">VITISV_039304</name>
</gene>
<organism evidence="1">
    <name type="scientific">Vitis vinifera</name>
    <name type="common">Grape</name>
    <dbReference type="NCBI Taxonomy" id="29760"/>
    <lineage>
        <taxon>Eukaryota</taxon>
        <taxon>Viridiplantae</taxon>
        <taxon>Streptophyta</taxon>
        <taxon>Embryophyta</taxon>
        <taxon>Tracheophyta</taxon>
        <taxon>Spermatophyta</taxon>
        <taxon>Magnoliopsida</taxon>
        <taxon>eudicotyledons</taxon>
        <taxon>Gunneridae</taxon>
        <taxon>Pentapetalae</taxon>
        <taxon>rosids</taxon>
        <taxon>Vitales</taxon>
        <taxon>Vitaceae</taxon>
        <taxon>Viteae</taxon>
        <taxon>Vitis</taxon>
    </lineage>
</organism>
<dbReference type="EMBL" id="AM428052">
    <property type="protein sequence ID" value="CAN71389.1"/>
    <property type="molecule type" value="Genomic_DNA"/>
</dbReference>
<name>A5AJB2_VITVI</name>
<proteinExistence type="predicted"/>
<reference evidence="1" key="1">
    <citation type="journal article" date="2007" name="PLoS ONE">
        <title>The first genome sequence of an elite grapevine cultivar (Pinot noir Vitis vinifera L.): coping with a highly heterozygous genome.</title>
        <authorList>
            <person name="Velasco R."/>
            <person name="Zharkikh A."/>
            <person name="Troggio M."/>
            <person name="Cartwright D.A."/>
            <person name="Cestaro A."/>
            <person name="Pruss D."/>
            <person name="Pindo M."/>
            <person name="FitzGerald L.M."/>
            <person name="Vezzulli S."/>
            <person name="Reid J."/>
            <person name="Malacarne G."/>
            <person name="Iliev D."/>
            <person name="Coppola G."/>
            <person name="Wardell B."/>
            <person name="Micheletti D."/>
            <person name="Macalma T."/>
            <person name="Facci M."/>
            <person name="Mitchell J.T."/>
            <person name="Perazzolli M."/>
            <person name="Eldredge G."/>
            <person name="Gatto P."/>
            <person name="Oyzerski R."/>
            <person name="Moretto M."/>
            <person name="Gutin N."/>
            <person name="Stefanini M."/>
            <person name="Chen Y."/>
            <person name="Segala C."/>
            <person name="Davenport C."/>
            <person name="Dematte L."/>
            <person name="Mraz A."/>
            <person name="Battilana J."/>
            <person name="Stormo K."/>
            <person name="Costa F."/>
            <person name="Tao Q."/>
            <person name="Si-Ammour A."/>
            <person name="Harkins T."/>
            <person name="Lackey A."/>
            <person name="Perbost C."/>
            <person name="Taillon B."/>
            <person name="Stella A."/>
            <person name="Solovyev V."/>
            <person name="Fawcett J.A."/>
            <person name="Sterck L."/>
            <person name="Vandepoele K."/>
            <person name="Grando S.M."/>
            <person name="Toppo S."/>
            <person name="Moser C."/>
            <person name="Lanchbury J."/>
            <person name="Bogden R."/>
            <person name="Skolnick M."/>
            <person name="Sgaramella V."/>
            <person name="Bhatnagar S.K."/>
            <person name="Fontana P."/>
            <person name="Gutin A."/>
            <person name="Van de Peer Y."/>
            <person name="Salamini F."/>
            <person name="Viola R."/>
        </authorList>
    </citation>
    <scope>NUCLEOTIDE SEQUENCE</scope>
</reference>
<protein>
    <submittedName>
        <fullName evidence="1">Uncharacterized protein</fullName>
    </submittedName>
</protein>
<dbReference type="AlphaFoldDB" id="A5AJB2"/>
<sequence length="191" mass="21687">MATLVAEATATSSTKLEKCRRRKPNTASYVHFIQGAPASSLSRDVCTWAGSGFTSLPNKNPSSGYVLRSSKSVTLQFFLIGPRELTGYTDCATLIEECKANVVRRISIPSKAKRNPLKYWRYYIVDMKQSIGVEKRPSFTCHEFHPRLRHIQVPKYRSRQIRLRQVVSAMGKPTAKSIFEFDSEMVYIDSK</sequence>
<evidence type="ECO:0000313" key="1">
    <source>
        <dbReference type="EMBL" id="CAN71389.1"/>
    </source>
</evidence>
<accession>A5AJB2</accession>